<dbReference type="EC" id="5.4.4.2" evidence="3"/>
<evidence type="ECO:0000256" key="6">
    <source>
        <dbReference type="SAM" id="MobiDB-lite"/>
    </source>
</evidence>
<evidence type="ECO:0000256" key="5">
    <source>
        <dbReference type="ARBA" id="ARBA00041564"/>
    </source>
</evidence>
<feature type="region of interest" description="Disordered" evidence="6">
    <location>
        <begin position="1"/>
        <end position="24"/>
    </location>
</feature>
<dbReference type="eggNOG" id="COG1169">
    <property type="taxonomic scope" value="Bacteria"/>
</dbReference>
<comment type="similarity">
    <text evidence="2">Belongs to the isochorismate synthase family.</text>
</comment>
<gene>
    <name evidence="8" type="ORF">GOHSU_44_00260</name>
</gene>
<dbReference type="STRING" id="1121927.GOHSU_44_00260"/>
<protein>
    <recommendedName>
        <fullName evidence="3">isochorismate synthase</fullName>
        <ecNumber evidence="3">5.4.4.2</ecNumber>
    </recommendedName>
    <alternativeName>
        <fullName evidence="5">Isochorismate mutase</fullName>
    </alternativeName>
</protein>
<feature type="region of interest" description="Disordered" evidence="6">
    <location>
        <begin position="198"/>
        <end position="220"/>
    </location>
</feature>
<dbReference type="PANTHER" id="PTHR42839:SF2">
    <property type="entry name" value="ISOCHORISMATE SYNTHASE ENTC"/>
    <property type="match status" value="1"/>
</dbReference>
<dbReference type="RefSeq" id="WP_005943126.1">
    <property type="nucleotide sequence ID" value="NZ_ATVK01000061.1"/>
</dbReference>
<evidence type="ECO:0000256" key="3">
    <source>
        <dbReference type="ARBA" id="ARBA00012824"/>
    </source>
</evidence>
<keyword evidence="9" id="KW-1185">Reference proteome</keyword>
<evidence type="ECO:0000313" key="8">
    <source>
        <dbReference type="EMBL" id="GAC58626.1"/>
    </source>
</evidence>
<dbReference type="Proteomes" id="UP000053405">
    <property type="component" value="Unassembled WGS sequence"/>
</dbReference>
<dbReference type="SUPFAM" id="SSF56322">
    <property type="entry name" value="ADC synthase"/>
    <property type="match status" value="1"/>
</dbReference>
<evidence type="ECO:0000256" key="2">
    <source>
        <dbReference type="ARBA" id="ARBA00005297"/>
    </source>
</evidence>
<dbReference type="PANTHER" id="PTHR42839">
    <property type="entry name" value="ISOCHORISMATE SYNTHASE ENTC"/>
    <property type="match status" value="1"/>
</dbReference>
<dbReference type="Pfam" id="PF00425">
    <property type="entry name" value="Chorismate_bind"/>
    <property type="match status" value="1"/>
</dbReference>
<dbReference type="InterPro" id="IPR015890">
    <property type="entry name" value="Chorismate_C"/>
</dbReference>
<organism evidence="8 9">
    <name type="scientific">Gordonia hirsuta DSM 44140 = NBRC 16056</name>
    <dbReference type="NCBI Taxonomy" id="1121927"/>
    <lineage>
        <taxon>Bacteria</taxon>
        <taxon>Bacillati</taxon>
        <taxon>Actinomycetota</taxon>
        <taxon>Actinomycetes</taxon>
        <taxon>Mycobacteriales</taxon>
        <taxon>Gordoniaceae</taxon>
        <taxon>Gordonia</taxon>
    </lineage>
</organism>
<dbReference type="InterPro" id="IPR004561">
    <property type="entry name" value="IsoChor_synthase"/>
</dbReference>
<reference evidence="8 9" key="1">
    <citation type="submission" date="2012-12" db="EMBL/GenBank/DDBJ databases">
        <title>Whole genome shotgun sequence of Gordonia hirsuta NBRC 16056.</title>
        <authorList>
            <person name="Isaki-Nakamura S."/>
            <person name="Hosoyama A."/>
            <person name="Tsuchikane K."/>
            <person name="Katsumata H."/>
            <person name="Baba S."/>
            <person name="Yamazaki S."/>
            <person name="Fujita N."/>
        </authorList>
    </citation>
    <scope>NUCLEOTIDE SEQUENCE [LARGE SCALE GENOMIC DNA]</scope>
    <source>
        <strain evidence="8 9">NBRC 16056</strain>
    </source>
</reference>
<keyword evidence="4" id="KW-0413">Isomerase</keyword>
<comment type="caution">
    <text evidence="8">The sequence shown here is derived from an EMBL/GenBank/DDBJ whole genome shotgun (WGS) entry which is preliminary data.</text>
</comment>
<dbReference type="GO" id="GO:0008909">
    <property type="term" value="F:isochorismate synthase activity"/>
    <property type="evidence" value="ECO:0007669"/>
    <property type="project" value="UniProtKB-EC"/>
</dbReference>
<dbReference type="AlphaFoldDB" id="L7LD06"/>
<proteinExistence type="inferred from homology"/>
<evidence type="ECO:0000256" key="1">
    <source>
        <dbReference type="ARBA" id="ARBA00000799"/>
    </source>
</evidence>
<feature type="compositionally biased region" description="Basic and acidic residues" evidence="6">
    <location>
        <begin position="206"/>
        <end position="215"/>
    </location>
</feature>
<evidence type="ECO:0000259" key="7">
    <source>
        <dbReference type="Pfam" id="PF00425"/>
    </source>
</evidence>
<dbReference type="NCBIfam" id="TIGR00543">
    <property type="entry name" value="isochor_syn"/>
    <property type="match status" value="1"/>
</dbReference>
<sequence>MITTPSLTGRRAIGTDAGKPSARPPFLLCRNDHRILGHGRSHTFGTAGDAADALRRETVPALVGAIPFDVRDPAALWAPDRLEVSPGPWQPAGEAALPRVRVQAHEPAPTEHRRRVAAAVTALRDLDVDLSKVVLARRLSLRADTPLCPWALGAALRAGDPAGSVYVVDLSAAGDTGTLVGASPEILVRKRGRHVSAHPLAGSAPRHPDPAEDAQRGAALARSAKDLREHAYVVTAIADALAPLCRRLQVPPEPELTTTPAMWHLGSPIHGELADPGVTALDLALAVHPTPAICGTPTLAARDHILAAEGPRGFYAGAVGWARTGPDGGSGEWLVTIRSARVDPDGLGAQTWAGGGIVADSDPDAEVAETSAKLATVLRALGLSAGAAG</sequence>
<dbReference type="EMBL" id="BANT01000044">
    <property type="protein sequence ID" value="GAC58626.1"/>
    <property type="molecule type" value="Genomic_DNA"/>
</dbReference>
<feature type="domain" description="Chorismate-utilising enzyme C-terminal" evidence="7">
    <location>
        <begin position="110"/>
        <end position="373"/>
    </location>
</feature>
<dbReference type="Gene3D" id="3.60.120.10">
    <property type="entry name" value="Anthranilate synthase"/>
    <property type="match status" value="1"/>
</dbReference>
<dbReference type="InterPro" id="IPR005801">
    <property type="entry name" value="ADC_synthase"/>
</dbReference>
<evidence type="ECO:0000313" key="9">
    <source>
        <dbReference type="Proteomes" id="UP000053405"/>
    </source>
</evidence>
<evidence type="ECO:0000256" key="4">
    <source>
        <dbReference type="ARBA" id="ARBA00023235"/>
    </source>
</evidence>
<name>L7LD06_9ACTN</name>
<accession>L7LD06</accession>
<comment type="catalytic activity">
    <reaction evidence="1">
        <text>chorismate = isochorismate</text>
        <dbReference type="Rhea" id="RHEA:18985"/>
        <dbReference type="ChEBI" id="CHEBI:29748"/>
        <dbReference type="ChEBI" id="CHEBI:29780"/>
        <dbReference type="EC" id="5.4.4.2"/>
    </reaction>
</comment>